<reference evidence="5" key="1">
    <citation type="journal article" date="2014" name="Int. J. Syst. Evol. Microbiol.">
        <title>Complete genome sequence of Corynebacterium casei LMG S-19264T (=DSM 44701T), isolated from a smear-ripened cheese.</title>
        <authorList>
            <consortium name="US DOE Joint Genome Institute (JGI-PGF)"/>
            <person name="Walter F."/>
            <person name="Albersmeier A."/>
            <person name="Kalinowski J."/>
            <person name="Ruckert C."/>
        </authorList>
    </citation>
    <scope>NUCLEOTIDE SEQUENCE</scope>
    <source>
        <strain evidence="5">CCM 7086</strain>
    </source>
</reference>
<dbReference type="Pfam" id="PF08541">
    <property type="entry name" value="ACP_syn_III_C"/>
    <property type="match status" value="1"/>
</dbReference>
<sequence>MATSTLKNVRFAGMASCVPKRIVSNLTDCKPQIRAERERLVRNIGIETRRMAPEWQCFSDLALEATEKLLDSLQWQKDEIDALIVVTQSPDYPIPATAIILQDRLGLSHATVAFDVNLGCSAYPFGIHLLGSMISAGGIKKGLLLVGDRSASLDNPIFSDAGTATALEFDENAPPMYFDLNSDGSGYKAIMLPVGGHREPVGMQHLVPFREDENDHWHRGTDLVLDGPAVLSFSTQRVPPAVEKLLAYANIGKDEVDYFIFHQANRMINETIRKKLALPVEKVPSTLRDFGNTSGASLPITITARINKELESNRKRVLLSGFGIGLSWGTLLIDIEGAVFPDLIES</sequence>
<evidence type="ECO:0000313" key="5">
    <source>
        <dbReference type="EMBL" id="GGC14599.1"/>
    </source>
</evidence>
<keyword evidence="6" id="KW-1185">Reference proteome</keyword>
<dbReference type="GO" id="GO:0044550">
    <property type="term" value="P:secondary metabolite biosynthetic process"/>
    <property type="evidence" value="ECO:0007669"/>
    <property type="project" value="TreeGrafter"/>
</dbReference>
<dbReference type="CDD" id="cd00830">
    <property type="entry name" value="KAS_III"/>
    <property type="match status" value="1"/>
</dbReference>
<dbReference type="Gene3D" id="3.40.47.10">
    <property type="match status" value="1"/>
</dbReference>
<evidence type="ECO:0000256" key="1">
    <source>
        <dbReference type="ARBA" id="ARBA00022679"/>
    </source>
</evidence>
<dbReference type="InterPro" id="IPR013747">
    <property type="entry name" value="ACP_syn_III_C"/>
</dbReference>
<feature type="domain" description="Beta-ketoacyl-[acyl-carrier-protein] synthase III N-terminal" evidence="4">
    <location>
        <begin position="114"/>
        <end position="184"/>
    </location>
</feature>
<dbReference type="PANTHER" id="PTHR34069">
    <property type="entry name" value="3-OXOACYL-[ACYL-CARRIER-PROTEIN] SYNTHASE 3"/>
    <property type="match status" value="1"/>
</dbReference>
<dbReference type="Pfam" id="PF08545">
    <property type="entry name" value="ACP_syn_III"/>
    <property type="match status" value="1"/>
</dbReference>
<keyword evidence="2" id="KW-0012">Acyltransferase</keyword>
<gene>
    <name evidence="5" type="ORF">GCM10007205_24310</name>
</gene>
<organism evidence="5 6">
    <name type="scientific">Oxalicibacterium flavum</name>
    <dbReference type="NCBI Taxonomy" id="179467"/>
    <lineage>
        <taxon>Bacteria</taxon>
        <taxon>Pseudomonadati</taxon>
        <taxon>Pseudomonadota</taxon>
        <taxon>Betaproteobacteria</taxon>
        <taxon>Burkholderiales</taxon>
        <taxon>Oxalobacteraceae</taxon>
        <taxon>Oxalicibacterium</taxon>
    </lineage>
</organism>
<dbReference type="InterPro" id="IPR016039">
    <property type="entry name" value="Thiolase-like"/>
</dbReference>
<dbReference type="Proteomes" id="UP000620266">
    <property type="component" value="Unassembled WGS sequence"/>
</dbReference>
<keyword evidence="1" id="KW-0808">Transferase</keyword>
<evidence type="ECO:0000259" key="4">
    <source>
        <dbReference type="Pfam" id="PF08545"/>
    </source>
</evidence>
<accession>A0A8J2XYK2</accession>
<dbReference type="RefSeq" id="WP_188396542.1">
    <property type="nucleotide sequence ID" value="NZ_BMCG01000005.1"/>
</dbReference>
<protein>
    <submittedName>
        <fullName evidence="5">3-oxoacyl-ACP synthase</fullName>
    </submittedName>
</protein>
<dbReference type="EMBL" id="BMCG01000005">
    <property type="protein sequence ID" value="GGC14599.1"/>
    <property type="molecule type" value="Genomic_DNA"/>
</dbReference>
<evidence type="ECO:0000259" key="3">
    <source>
        <dbReference type="Pfam" id="PF08541"/>
    </source>
</evidence>
<reference evidence="5" key="2">
    <citation type="submission" date="2020-09" db="EMBL/GenBank/DDBJ databases">
        <authorList>
            <person name="Sun Q."/>
            <person name="Sedlacek I."/>
        </authorList>
    </citation>
    <scope>NUCLEOTIDE SEQUENCE</scope>
    <source>
        <strain evidence="5">CCM 7086</strain>
    </source>
</reference>
<dbReference type="SUPFAM" id="SSF53901">
    <property type="entry name" value="Thiolase-like"/>
    <property type="match status" value="1"/>
</dbReference>
<dbReference type="AlphaFoldDB" id="A0A8J2XYK2"/>
<dbReference type="GO" id="GO:0004315">
    <property type="term" value="F:3-oxoacyl-[acyl-carrier-protein] synthase activity"/>
    <property type="evidence" value="ECO:0007669"/>
    <property type="project" value="InterPro"/>
</dbReference>
<evidence type="ECO:0000313" key="6">
    <source>
        <dbReference type="Proteomes" id="UP000620266"/>
    </source>
</evidence>
<evidence type="ECO:0000256" key="2">
    <source>
        <dbReference type="ARBA" id="ARBA00023315"/>
    </source>
</evidence>
<name>A0A8J2XYK2_9BURK</name>
<feature type="domain" description="Beta-ketoacyl-[acyl-carrier-protein] synthase III C-terminal" evidence="3">
    <location>
        <begin position="246"/>
        <end position="334"/>
    </location>
</feature>
<dbReference type="InterPro" id="IPR013751">
    <property type="entry name" value="ACP_syn_III_N"/>
</dbReference>
<proteinExistence type="predicted"/>
<dbReference type="PANTHER" id="PTHR34069:SF2">
    <property type="entry name" value="BETA-KETOACYL-[ACYL-CARRIER-PROTEIN] SYNTHASE III"/>
    <property type="match status" value="1"/>
</dbReference>
<dbReference type="GO" id="GO:0006633">
    <property type="term" value="P:fatty acid biosynthetic process"/>
    <property type="evidence" value="ECO:0007669"/>
    <property type="project" value="InterPro"/>
</dbReference>
<comment type="caution">
    <text evidence="5">The sequence shown here is derived from an EMBL/GenBank/DDBJ whole genome shotgun (WGS) entry which is preliminary data.</text>
</comment>